<feature type="compositionally biased region" description="Low complexity" evidence="1">
    <location>
        <begin position="324"/>
        <end position="351"/>
    </location>
</feature>
<feature type="region of interest" description="Disordered" evidence="1">
    <location>
        <begin position="235"/>
        <end position="262"/>
    </location>
</feature>
<dbReference type="SUPFAM" id="SSF47459">
    <property type="entry name" value="HLH, helix-loop-helix DNA-binding domain"/>
    <property type="match status" value="1"/>
</dbReference>
<feature type="compositionally biased region" description="Low complexity" evidence="1">
    <location>
        <begin position="1"/>
        <end position="19"/>
    </location>
</feature>
<reference evidence="3 4" key="1">
    <citation type="submission" date="2016-07" db="EMBL/GenBank/DDBJ databases">
        <title>Pervasive Adenine N6-methylation of Active Genes in Fungi.</title>
        <authorList>
            <consortium name="DOE Joint Genome Institute"/>
            <person name="Mondo S.J."/>
            <person name="Dannebaum R.O."/>
            <person name="Kuo R.C."/>
            <person name="Labutti K."/>
            <person name="Haridas S."/>
            <person name="Kuo A."/>
            <person name="Salamov A."/>
            <person name="Ahrendt S.R."/>
            <person name="Lipzen A."/>
            <person name="Sullivan W."/>
            <person name="Andreopoulos W.B."/>
            <person name="Clum A."/>
            <person name="Lindquist E."/>
            <person name="Daum C."/>
            <person name="Ramamoorthy G.K."/>
            <person name="Gryganskyi A."/>
            <person name="Culley D."/>
            <person name="Magnuson J.K."/>
            <person name="James T.Y."/>
            <person name="O'Malley M.A."/>
            <person name="Stajich J.E."/>
            <person name="Spatafora J.W."/>
            <person name="Visel A."/>
            <person name="Grigoriev I.V."/>
        </authorList>
    </citation>
    <scope>NUCLEOTIDE SEQUENCE [LARGE SCALE GENOMIC DNA]</scope>
    <source>
        <strain evidence="3 4">NRRL 1336</strain>
    </source>
</reference>
<dbReference type="InterPro" id="IPR036638">
    <property type="entry name" value="HLH_DNA-bd_sf"/>
</dbReference>
<organism evidence="3 4">
    <name type="scientific">Absidia repens</name>
    <dbReference type="NCBI Taxonomy" id="90262"/>
    <lineage>
        <taxon>Eukaryota</taxon>
        <taxon>Fungi</taxon>
        <taxon>Fungi incertae sedis</taxon>
        <taxon>Mucoromycota</taxon>
        <taxon>Mucoromycotina</taxon>
        <taxon>Mucoromycetes</taxon>
        <taxon>Mucorales</taxon>
        <taxon>Cunninghamellaceae</taxon>
        <taxon>Absidia</taxon>
    </lineage>
</organism>
<dbReference type="Pfam" id="PF00010">
    <property type="entry name" value="HLH"/>
    <property type="match status" value="1"/>
</dbReference>
<accession>A0A1X2I1U5</accession>
<dbReference type="SMART" id="SM00353">
    <property type="entry name" value="HLH"/>
    <property type="match status" value="1"/>
</dbReference>
<dbReference type="OrthoDB" id="690068at2759"/>
<dbReference type="AlphaFoldDB" id="A0A1X2I1U5"/>
<name>A0A1X2I1U5_9FUNG</name>
<evidence type="ECO:0000313" key="4">
    <source>
        <dbReference type="Proteomes" id="UP000193560"/>
    </source>
</evidence>
<feature type="compositionally biased region" description="Low complexity" evidence="1">
    <location>
        <begin position="286"/>
        <end position="309"/>
    </location>
</feature>
<dbReference type="STRING" id="90262.A0A1X2I1U5"/>
<feature type="region of interest" description="Disordered" evidence="1">
    <location>
        <begin position="152"/>
        <end position="188"/>
    </location>
</feature>
<dbReference type="GO" id="GO:0005634">
    <property type="term" value="C:nucleus"/>
    <property type="evidence" value="ECO:0007669"/>
    <property type="project" value="TreeGrafter"/>
</dbReference>
<feature type="region of interest" description="Disordered" evidence="1">
    <location>
        <begin position="1"/>
        <end position="33"/>
    </location>
</feature>
<evidence type="ECO:0000313" key="3">
    <source>
        <dbReference type="EMBL" id="ORZ07598.1"/>
    </source>
</evidence>
<proteinExistence type="predicted"/>
<feature type="domain" description="BHLH" evidence="2">
    <location>
        <begin position="176"/>
        <end position="228"/>
    </location>
</feature>
<comment type="caution">
    <text evidence="3">The sequence shown here is derived from an EMBL/GenBank/DDBJ whole genome shotgun (WGS) entry which is preliminary data.</text>
</comment>
<dbReference type="Proteomes" id="UP000193560">
    <property type="component" value="Unassembled WGS sequence"/>
</dbReference>
<feature type="compositionally biased region" description="Basic and acidic residues" evidence="1">
    <location>
        <begin position="171"/>
        <end position="188"/>
    </location>
</feature>
<sequence>MPPPSESASSSSTASSPQSKRQKTASLVDVNEKSPHHAAITALPPPIITCAPPSSSATPILPTTDIHPLPSTVAYFPVYTTHAGHFYIASPPLHPTSSTQYHPTKILPKLTPNHHQAPPTPVTLPTSPSSSSAPYNYYHPYQVSPPIQPIHPSTFAQHYSPQTSATTTTADQREQARKVSHSAIERRRRERINDKIMQLKQLIPTCADQENLHKMSVLQSAIEYITYLKQILEKDNDDDNEDPPQGQSRPIKLNWDLKKNDAGVETPTTASMLEPYMSQFNTQQKSPSASASASSSNKTDTQQQQQQQQCLKPMDIFMSKNTKESASIPSSSVVSTPESVSNATSSSSKSSSLDDNAPNLSMPPKNMSLKNILC</sequence>
<dbReference type="EMBL" id="MCGE01000034">
    <property type="protein sequence ID" value="ORZ07598.1"/>
    <property type="molecule type" value="Genomic_DNA"/>
</dbReference>
<evidence type="ECO:0000259" key="2">
    <source>
        <dbReference type="PROSITE" id="PS50888"/>
    </source>
</evidence>
<dbReference type="Gene3D" id="4.10.280.10">
    <property type="entry name" value="Helix-loop-helix DNA-binding domain"/>
    <property type="match status" value="1"/>
</dbReference>
<dbReference type="GO" id="GO:0046983">
    <property type="term" value="F:protein dimerization activity"/>
    <property type="evidence" value="ECO:0007669"/>
    <property type="project" value="InterPro"/>
</dbReference>
<dbReference type="PANTHER" id="PTHR47787">
    <property type="entry name" value="CENTROMERE-BINDING PROTEIN 1"/>
    <property type="match status" value="1"/>
</dbReference>
<dbReference type="GO" id="GO:0003700">
    <property type="term" value="F:DNA-binding transcription factor activity"/>
    <property type="evidence" value="ECO:0007669"/>
    <property type="project" value="TreeGrafter"/>
</dbReference>
<evidence type="ECO:0000256" key="1">
    <source>
        <dbReference type="SAM" id="MobiDB-lite"/>
    </source>
</evidence>
<dbReference type="CDD" id="cd00083">
    <property type="entry name" value="bHLH_SF"/>
    <property type="match status" value="1"/>
</dbReference>
<dbReference type="PANTHER" id="PTHR47787:SF1">
    <property type="entry name" value="CENTROMERE-BINDING PROTEIN 1"/>
    <property type="match status" value="1"/>
</dbReference>
<dbReference type="PROSITE" id="PS50888">
    <property type="entry name" value="BHLH"/>
    <property type="match status" value="1"/>
</dbReference>
<protein>
    <recommendedName>
        <fullName evidence="2">BHLH domain-containing protein</fullName>
    </recommendedName>
</protein>
<feature type="compositionally biased region" description="Polar residues" evidence="1">
    <location>
        <begin position="154"/>
        <end position="170"/>
    </location>
</feature>
<feature type="region of interest" description="Disordered" evidence="1">
    <location>
        <begin position="280"/>
        <end position="374"/>
    </location>
</feature>
<gene>
    <name evidence="3" type="ORF">BCR42DRAFT_425839</name>
</gene>
<dbReference type="InterPro" id="IPR011598">
    <property type="entry name" value="bHLH_dom"/>
</dbReference>
<keyword evidence="4" id="KW-1185">Reference proteome</keyword>